<accession>A0A3E2BPB3</accession>
<protein>
    <submittedName>
        <fullName evidence="2">Amidohydrolase family protein</fullName>
    </submittedName>
</protein>
<dbReference type="Proteomes" id="UP000257323">
    <property type="component" value="Unassembled WGS sequence"/>
</dbReference>
<gene>
    <name evidence="2" type="ORF">OP8BY_1732</name>
</gene>
<dbReference type="InterPro" id="IPR006680">
    <property type="entry name" value="Amidohydro-rel"/>
</dbReference>
<comment type="caution">
    <text evidence="2">The sequence shown here is derived from an EMBL/GenBank/DDBJ whole genome shotgun (WGS) entry which is preliminary data.</text>
</comment>
<name>A0A3E2BPB3_9BACT</name>
<evidence type="ECO:0000313" key="2">
    <source>
        <dbReference type="EMBL" id="RFT16554.1"/>
    </source>
</evidence>
<dbReference type="PANTHER" id="PTHR43135:SF3">
    <property type="entry name" value="ALPHA-D-RIBOSE 1-METHYLPHOSPHONATE 5-TRIPHOSPHATE DIPHOSPHATASE"/>
    <property type="match status" value="1"/>
</dbReference>
<proteinExistence type="predicted"/>
<dbReference type="EMBL" id="QUAH01000003">
    <property type="protein sequence ID" value="RFT16554.1"/>
    <property type="molecule type" value="Genomic_DNA"/>
</dbReference>
<dbReference type="AlphaFoldDB" id="A0A3E2BPB3"/>
<dbReference type="Gene3D" id="3.20.20.140">
    <property type="entry name" value="Metal-dependent hydrolases"/>
    <property type="match status" value="1"/>
</dbReference>
<dbReference type="SUPFAM" id="SSF51556">
    <property type="entry name" value="Metallo-dependent hydrolases"/>
    <property type="match status" value="1"/>
</dbReference>
<keyword evidence="2" id="KW-0378">Hydrolase</keyword>
<dbReference type="InterPro" id="IPR032466">
    <property type="entry name" value="Metal_Hydrolase"/>
</dbReference>
<dbReference type="InterPro" id="IPR011059">
    <property type="entry name" value="Metal-dep_hydrolase_composite"/>
</dbReference>
<reference evidence="2 3" key="1">
    <citation type="submission" date="2018-08" db="EMBL/GenBank/DDBJ databases">
        <title>Genome analysis of the thermophilic bacterium of the candidate phylum Aminicenantes from deep subsurface aquifer revealed its physiology and ecological role.</title>
        <authorList>
            <person name="Kadnikov V.V."/>
            <person name="Mardanov A.V."/>
            <person name="Beletsky A.V."/>
            <person name="Karnachuk O.V."/>
            <person name="Ravin N.V."/>
        </authorList>
    </citation>
    <scope>NUCLEOTIDE SEQUENCE [LARGE SCALE GENOMIC DNA]</scope>
    <source>
        <strain evidence="2">BY38</strain>
    </source>
</reference>
<dbReference type="PANTHER" id="PTHR43135">
    <property type="entry name" value="ALPHA-D-RIBOSE 1-METHYLPHOSPHONATE 5-TRIPHOSPHATE DIPHOSPHATASE"/>
    <property type="match status" value="1"/>
</dbReference>
<dbReference type="GO" id="GO:0016810">
    <property type="term" value="F:hydrolase activity, acting on carbon-nitrogen (but not peptide) bonds"/>
    <property type="evidence" value="ECO:0007669"/>
    <property type="project" value="InterPro"/>
</dbReference>
<dbReference type="InterPro" id="IPR051781">
    <property type="entry name" value="Metallo-dep_Hydrolase"/>
</dbReference>
<dbReference type="SUPFAM" id="SSF51338">
    <property type="entry name" value="Composite domain of metallo-dependent hydrolases"/>
    <property type="match status" value="1"/>
</dbReference>
<dbReference type="Pfam" id="PF01979">
    <property type="entry name" value="Amidohydro_1"/>
    <property type="match status" value="1"/>
</dbReference>
<sequence length="446" mass="49398">MKQEPRKPHLPCRKKKWLPFLILLMLAIVLALTVPEAAAEVKPVYALVNCRLVPVASPSIEKGTIIVRDGLIEALGPADKVTVPADAEVIEAGGLTVYPGLISAHTNLFLETKEQEQPQTAEDFLGAYTQAATPQEFPELQVFKEIKPKKQTVEAWHRAGVTTVVVAPNRGLFQGQSVVLNLNGDQPNTMVLKQPWALHVNFTTERGGVYPSSLMGTVAFIRQKFYDASHYALHQKKYQSSPRFLKRPEYDPFLEALVPFVVDKKPIVFQCNNQEDIKRALRLIEEFKLNAVLTGCNEAWRTAEHLKKARVPLLVALDFRPPNASIYNQQGEAARKKAEAEIYPANAATLLKENISFALTSLGLSESSFARNLQAAIKAGLEPQAALRALTVEPARVLGLDRQLGTLEPGKIANLILTRGDLFGEKTRVVRVLVDGILFNYEEKGQ</sequence>
<evidence type="ECO:0000259" key="1">
    <source>
        <dbReference type="Pfam" id="PF01979"/>
    </source>
</evidence>
<feature type="domain" description="Amidohydrolase-related" evidence="1">
    <location>
        <begin position="298"/>
        <end position="436"/>
    </location>
</feature>
<organism evidence="2 3">
    <name type="scientific">Candidatus Saccharicenans subterraneus</name>
    <dbReference type="NCBI Taxonomy" id="2508984"/>
    <lineage>
        <taxon>Bacteria</taxon>
        <taxon>Candidatus Aminicenantota</taxon>
        <taxon>Candidatus Aminicenantia</taxon>
        <taxon>Candidatus Aminicenantales</taxon>
        <taxon>Candidatus Saccharicenantaceae</taxon>
        <taxon>Candidatus Saccharicenans</taxon>
    </lineage>
</organism>
<evidence type="ECO:0000313" key="3">
    <source>
        <dbReference type="Proteomes" id="UP000257323"/>
    </source>
</evidence>